<protein>
    <submittedName>
        <fullName evidence="2">Uncharacterized protein</fullName>
    </submittedName>
</protein>
<dbReference type="EMBL" id="JASCZI010063328">
    <property type="protein sequence ID" value="MED6141222.1"/>
    <property type="molecule type" value="Genomic_DNA"/>
</dbReference>
<keyword evidence="3" id="KW-1185">Reference proteome</keyword>
<accession>A0ABU6SXT0</accession>
<evidence type="ECO:0000313" key="3">
    <source>
        <dbReference type="Proteomes" id="UP001341840"/>
    </source>
</evidence>
<reference evidence="2 3" key="1">
    <citation type="journal article" date="2023" name="Plants (Basel)">
        <title>Bridging the Gap: Combining Genomics and Transcriptomics Approaches to Understand Stylosanthes scabra, an Orphan Legume from the Brazilian Caatinga.</title>
        <authorList>
            <person name="Ferreira-Neto J.R.C."/>
            <person name="da Silva M.D."/>
            <person name="Binneck E."/>
            <person name="de Melo N.F."/>
            <person name="da Silva R.H."/>
            <person name="de Melo A.L.T.M."/>
            <person name="Pandolfi V."/>
            <person name="Bustamante F.O."/>
            <person name="Brasileiro-Vidal A.C."/>
            <person name="Benko-Iseppon A.M."/>
        </authorList>
    </citation>
    <scope>NUCLEOTIDE SEQUENCE [LARGE SCALE GENOMIC DNA]</scope>
    <source>
        <tissue evidence="2">Leaves</tissue>
    </source>
</reference>
<evidence type="ECO:0000256" key="1">
    <source>
        <dbReference type="SAM" id="MobiDB-lite"/>
    </source>
</evidence>
<feature type="compositionally biased region" description="Acidic residues" evidence="1">
    <location>
        <begin position="21"/>
        <end position="34"/>
    </location>
</feature>
<feature type="non-terminal residue" evidence="2">
    <location>
        <position position="114"/>
    </location>
</feature>
<organism evidence="2 3">
    <name type="scientific">Stylosanthes scabra</name>
    <dbReference type="NCBI Taxonomy" id="79078"/>
    <lineage>
        <taxon>Eukaryota</taxon>
        <taxon>Viridiplantae</taxon>
        <taxon>Streptophyta</taxon>
        <taxon>Embryophyta</taxon>
        <taxon>Tracheophyta</taxon>
        <taxon>Spermatophyta</taxon>
        <taxon>Magnoliopsida</taxon>
        <taxon>eudicotyledons</taxon>
        <taxon>Gunneridae</taxon>
        <taxon>Pentapetalae</taxon>
        <taxon>rosids</taxon>
        <taxon>fabids</taxon>
        <taxon>Fabales</taxon>
        <taxon>Fabaceae</taxon>
        <taxon>Papilionoideae</taxon>
        <taxon>50 kb inversion clade</taxon>
        <taxon>dalbergioids sensu lato</taxon>
        <taxon>Dalbergieae</taxon>
        <taxon>Pterocarpus clade</taxon>
        <taxon>Stylosanthes</taxon>
    </lineage>
</organism>
<comment type="caution">
    <text evidence="2">The sequence shown here is derived from an EMBL/GenBank/DDBJ whole genome shotgun (WGS) entry which is preliminary data.</text>
</comment>
<dbReference type="Proteomes" id="UP001341840">
    <property type="component" value="Unassembled WGS sequence"/>
</dbReference>
<name>A0ABU6SXT0_9FABA</name>
<feature type="region of interest" description="Disordered" evidence="1">
    <location>
        <begin position="17"/>
        <end position="46"/>
    </location>
</feature>
<proteinExistence type="predicted"/>
<evidence type="ECO:0000313" key="2">
    <source>
        <dbReference type="EMBL" id="MED6141222.1"/>
    </source>
</evidence>
<sequence>MDPDKKGMSLDMYFKVHGVNLDEEEDEEEEEDTNDEGKPKKKTRGKTTCKKLHHSYFKDQEKVEFYKGQPIGPTQKVVSSLRQFVGTVVRNPQWVTDADFQQPYNLGKYTESYQ</sequence>
<gene>
    <name evidence="2" type="ORF">PIB30_101126</name>
</gene>